<evidence type="ECO:0000313" key="3">
    <source>
        <dbReference type="Proteomes" id="UP001293593"/>
    </source>
</evidence>
<dbReference type="Proteomes" id="UP001293593">
    <property type="component" value="Unassembled WGS sequence"/>
</dbReference>
<comment type="caution">
    <text evidence="2">The sequence shown here is derived from an EMBL/GenBank/DDBJ whole genome shotgun (WGS) entry which is preliminary data.</text>
</comment>
<sequence>MDDLSLKLDSVEETIRTRMLQHVRLAFFLTVASFSFSASANIKIPSTTATNNFCVDIQQEGEMNNKAKG</sequence>
<keyword evidence="1" id="KW-1133">Transmembrane helix</keyword>
<protein>
    <submittedName>
        <fullName evidence="2">Uncharacterized protein</fullName>
    </submittedName>
</protein>
<evidence type="ECO:0000313" key="2">
    <source>
        <dbReference type="EMBL" id="KAK4260981.1"/>
    </source>
</evidence>
<proteinExistence type="predicted"/>
<dbReference type="AlphaFoldDB" id="A0AAE1MHZ9"/>
<reference evidence="2" key="1">
    <citation type="submission" date="2023-10" db="EMBL/GenBank/DDBJ databases">
        <title>Chromosome-level genome of the transformable northern wattle, Acacia crassicarpa.</title>
        <authorList>
            <person name="Massaro I."/>
            <person name="Sinha N.R."/>
            <person name="Poethig S."/>
            <person name="Leichty A.R."/>
        </authorList>
    </citation>
    <scope>NUCLEOTIDE SEQUENCE</scope>
    <source>
        <strain evidence="2">Acra3RX</strain>
        <tissue evidence="2">Leaf</tissue>
    </source>
</reference>
<dbReference type="EMBL" id="JAWXYG010000010">
    <property type="protein sequence ID" value="KAK4260981.1"/>
    <property type="molecule type" value="Genomic_DNA"/>
</dbReference>
<name>A0AAE1MHZ9_9FABA</name>
<accession>A0AAE1MHZ9</accession>
<feature type="transmembrane region" description="Helical" evidence="1">
    <location>
        <begin position="25"/>
        <end position="44"/>
    </location>
</feature>
<gene>
    <name evidence="2" type="ORF">QN277_004037</name>
</gene>
<organism evidence="2 3">
    <name type="scientific">Acacia crassicarpa</name>
    <name type="common">northern wattle</name>
    <dbReference type="NCBI Taxonomy" id="499986"/>
    <lineage>
        <taxon>Eukaryota</taxon>
        <taxon>Viridiplantae</taxon>
        <taxon>Streptophyta</taxon>
        <taxon>Embryophyta</taxon>
        <taxon>Tracheophyta</taxon>
        <taxon>Spermatophyta</taxon>
        <taxon>Magnoliopsida</taxon>
        <taxon>eudicotyledons</taxon>
        <taxon>Gunneridae</taxon>
        <taxon>Pentapetalae</taxon>
        <taxon>rosids</taxon>
        <taxon>fabids</taxon>
        <taxon>Fabales</taxon>
        <taxon>Fabaceae</taxon>
        <taxon>Caesalpinioideae</taxon>
        <taxon>mimosoid clade</taxon>
        <taxon>Acacieae</taxon>
        <taxon>Acacia</taxon>
    </lineage>
</organism>
<keyword evidence="1" id="KW-0472">Membrane</keyword>
<keyword evidence="3" id="KW-1185">Reference proteome</keyword>
<keyword evidence="1" id="KW-0812">Transmembrane</keyword>
<evidence type="ECO:0000256" key="1">
    <source>
        <dbReference type="SAM" id="Phobius"/>
    </source>
</evidence>